<feature type="region of interest" description="Disordered" evidence="10">
    <location>
        <begin position="1"/>
        <end position="180"/>
    </location>
</feature>
<evidence type="ECO:0000256" key="9">
    <source>
        <dbReference type="RuleBase" id="RU003692"/>
    </source>
</evidence>
<evidence type="ECO:0000256" key="10">
    <source>
        <dbReference type="SAM" id="MobiDB-lite"/>
    </source>
</evidence>
<evidence type="ECO:0000256" key="6">
    <source>
        <dbReference type="ARBA" id="ARBA00023027"/>
    </source>
</evidence>
<dbReference type="GO" id="GO:0004148">
    <property type="term" value="F:dihydrolipoyl dehydrogenase (NADH) activity"/>
    <property type="evidence" value="ECO:0007669"/>
    <property type="project" value="UniProtKB-EC"/>
</dbReference>
<dbReference type="SUPFAM" id="SSF55424">
    <property type="entry name" value="FAD/NAD-linked reductases, dimerisation (C-terminal) domain"/>
    <property type="match status" value="1"/>
</dbReference>
<dbReference type="Gene3D" id="3.30.390.30">
    <property type="match status" value="1"/>
</dbReference>
<dbReference type="PRINTS" id="PR00368">
    <property type="entry name" value="FADPNR"/>
</dbReference>
<dbReference type="SMART" id="SM00544">
    <property type="entry name" value="MA3"/>
    <property type="match status" value="1"/>
</dbReference>
<sequence>MRQHYGGPTLPKELRNQIGDPVRRSKNGCPRYNGPFNRKERRKAERDARKSHKQQPRKAVRQPDASNGRHHGSDTRYDEWSADSESETLPRIISAHAQKPGKSILKKPYALNGRHHGTDDDDDNGGWSADSDEETLSRKTSAPQKPGKSISKKPEAQTTTTKDRSLSPPPRLSRAAKDRLAQDDAEIAALEKKLGVRGKKKVKAAEDGLDDLFGDLGACSSDEDIGLSKGALKRKREKDDEWLANKRRKALGCQIEEHDDEASDLEELGSDDAASDGMCGDSDDSKGNLDQENCGSDFEDFKSGDNDGEEVEEAGKPRIRENPYIAPVAPGTQPAKYIPPALRAPPASDAEAMARLKRQIQGLLNRLSDANMMTILRDVEQAYQNNPRGYVTTILIDLLIGLLADESTLPDTFLILHAGFIAATYKVIGPDFGAQVVERIVSEFDRHFQRNKEGSGKQTTNLMTVVAELYCFQLIGSNLVFDYIKLFLDELSEIHTELLLRLVRVSGSQLRQDEPSSLKDIVLLLQKSVAKTGQNNLPVRTKFMIETINDLKNNRMKTGVAASAIASEHTIRMKKQLGTLNTRNLKGTEPLRIGLTDIRNTDKKGKWWLVGASWRNDSTEEALTRNDGETQDDELGRLGEKKDDGEADLFQLAREQRMNTDVRRAIFITIMSATDYKEAHVRLLKLNLKKAQEMEIPRIIVHCAGCEDTYNPYYTLLARKFCADHKSRKSFQFALWDVFKSLGEKRNDDDDASEDEGDALTGDIALRRLVNLGKLYGTLIAKDGLSITSLKTLNFPYLKPKTKTLIEVLLVTVILESQKGSRGKRDEKALLNIFINVDSATEMIPGLQYFTKTKISRTEITANKKEKGTVKWASAVPRAVPRAVRPVSHNTFCAPNIYFQNRLRRGYASEAEEKDLVIIGGGVAGYVAAIKAGQAGLKVACIEKRGALGGTCLNVGCIPSKSLLNNSHMYHQIQHDTKHRGIEVGDVKLNLGAMMKAKDTSVSGLTKGIEFLFKKNNVEYIKGTGAFQDEHTVAVNLIDGGETTLRGKNILIATGSEATPFPGLTIDEKKVITSTGAIALQEVPKKMVVIGGGIIGLEMGSVWSRLGSEVTVVEFLGQIGGPGMDAEVSKATQKLLTKQGMKFKLNTKVTAGETEGQGVKINVEAAKGGKEDVLDADVVLVAIGRRPYTQGLGLENVGLETDDRGRLIIDQEYRTKIPHIRAIGDCTFGPMLAHKAEEEGVAAIEYLTKGYGHVNYGAIPSVMYTHPEVAWVGQNEAELKAAGAKYRVGSFPFSANSRAKTNLDTDGFVKFISDAETDRILGIHIIGPNAGEMIAEGVLALEYGASSEDVARTSHAHPTLSEAFKEAAMATYDKAIHY</sequence>
<comment type="cofactor">
    <cofactor evidence="9">
        <name>FAD</name>
        <dbReference type="ChEBI" id="CHEBI:57692"/>
    </cofactor>
    <text evidence="9">Binds 1 FAD per subunit.</text>
</comment>
<dbReference type="InterPro" id="IPR006258">
    <property type="entry name" value="Lipoamide_DH"/>
</dbReference>
<dbReference type="PROSITE" id="PS00076">
    <property type="entry name" value="PYRIDINE_REDOX_1"/>
    <property type="match status" value="1"/>
</dbReference>
<comment type="similarity">
    <text evidence="1 9">Belongs to the class-I pyridine nucleotide-disulfide oxidoreductase family.</text>
</comment>
<dbReference type="Pfam" id="PF02852">
    <property type="entry name" value="Pyr_redox_dim"/>
    <property type="match status" value="1"/>
</dbReference>
<dbReference type="SMART" id="SM00543">
    <property type="entry name" value="MIF4G"/>
    <property type="match status" value="1"/>
</dbReference>
<dbReference type="InterPro" id="IPR050151">
    <property type="entry name" value="Class-I_Pyr_Nuc-Dis_Oxidored"/>
</dbReference>
<keyword evidence="7" id="KW-1015">Disulfide bond</keyword>
<dbReference type="PANTHER" id="PTHR22912:SF151">
    <property type="entry name" value="DIHYDROLIPOYL DEHYDROGENASE, MITOCHONDRIAL"/>
    <property type="match status" value="1"/>
</dbReference>
<protein>
    <recommendedName>
        <fullName evidence="2 9">Dihydrolipoyl dehydrogenase</fullName>
        <ecNumber evidence="2 9">1.8.1.4</ecNumber>
    </recommendedName>
</protein>
<accession>A0A6G1JBU7</accession>
<dbReference type="InterPro" id="IPR036188">
    <property type="entry name" value="FAD/NAD-bd_sf"/>
</dbReference>
<feature type="compositionally biased region" description="Acidic residues" evidence="10">
    <location>
        <begin position="119"/>
        <end position="134"/>
    </location>
</feature>
<evidence type="ECO:0000313" key="13">
    <source>
        <dbReference type="Proteomes" id="UP000799291"/>
    </source>
</evidence>
<keyword evidence="3 9" id="KW-0285">Flavoprotein</keyword>
<dbReference type="PRINTS" id="PR00411">
    <property type="entry name" value="PNDRDTASEI"/>
</dbReference>
<reference evidence="12" key="1">
    <citation type="journal article" date="2020" name="Stud. Mycol.">
        <title>101 Dothideomycetes genomes: a test case for predicting lifestyles and emergence of pathogens.</title>
        <authorList>
            <person name="Haridas S."/>
            <person name="Albert R."/>
            <person name="Binder M."/>
            <person name="Bloem J."/>
            <person name="Labutti K."/>
            <person name="Salamov A."/>
            <person name="Andreopoulos B."/>
            <person name="Baker S."/>
            <person name="Barry K."/>
            <person name="Bills G."/>
            <person name="Bluhm B."/>
            <person name="Cannon C."/>
            <person name="Castanera R."/>
            <person name="Culley D."/>
            <person name="Daum C."/>
            <person name="Ezra D."/>
            <person name="Gonzalez J."/>
            <person name="Henrissat B."/>
            <person name="Kuo A."/>
            <person name="Liang C."/>
            <person name="Lipzen A."/>
            <person name="Lutzoni F."/>
            <person name="Magnuson J."/>
            <person name="Mondo S."/>
            <person name="Nolan M."/>
            <person name="Ohm R."/>
            <person name="Pangilinan J."/>
            <person name="Park H.-J."/>
            <person name="Ramirez L."/>
            <person name="Alfaro M."/>
            <person name="Sun H."/>
            <person name="Tritt A."/>
            <person name="Yoshinaga Y."/>
            <person name="Zwiers L.-H."/>
            <person name="Turgeon B."/>
            <person name="Goodwin S."/>
            <person name="Spatafora J."/>
            <person name="Crous P."/>
            <person name="Grigoriev I."/>
        </authorList>
    </citation>
    <scope>NUCLEOTIDE SEQUENCE</scope>
    <source>
        <strain evidence="12">CBS 122367</strain>
    </source>
</reference>
<feature type="domain" description="MI" evidence="11">
    <location>
        <begin position="661"/>
        <end position="795"/>
    </location>
</feature>
<keyword evidence="5 9" id="KW-0560">Oxidoreductase</keyword>
<dbReference type="GO" id="GO:0006103">
    <property type="term" value="P:2-oxoglutarate metabolic process"/>
    <property type="evidence" value="ECO:0007669"/>
    <property type="project" value="TreeGrafter"/>
</dbReference>
<dbReference type="InterPro" id="IPR003890">
    <property type="entry name" value="MIF4G-like_typ-3"/>
</dbReference>
<dbReference type="Gene3D" id="1.25.40.180">
    <property type="match status" value="1"/>
</dbReference>
<feature type="region of interest" description="Disordered" evidence="10">
    <location>
        <begin position="248"/>
        <end position="325"/>
    </location>
</feature>
<dbReference type="GO" id="GO:0005759">
    <property type="term" value="C:mitochondrial matrix"/>
    <property type="evidence" value="ECO:0007669"/>
    <property type="project" value="UniProtKB-ARBA"/>
</dbReference>
<dbReference type="GO" id="GO:0045254">
    <property type="term" value="C:pyruvate dehydrogenase complex"/>
    <property type="evidence" value="ECO:0007669"/>
    <property type="project" value="UniProtKB-ARBA"/>
</dbReference>
<evidence type="ECO:0000256" key="5">
    <source>
        <dbReference type="ARBA" id="ARBA00023002"/>
    </source>
</evidence>
<dbReference type="GO" id="GO:0045333">
    <property type="term" value="P:cellular respiration"/>
    <property type="evidence" value="ECO:0007669"/>
    <property type="project" value="UniProtKB-ARBA"/>
</dbReference>
<dbReference type="PANTHER" id="PTHR22912">
    <property type="entry name" value="DISULFIDE OXIDOREDUCTASE"/>
    <property type="match status" value="1"/>
</dbReference>
<dbReference type="SUPFAM" id="SSF51905">
    <property type="entry name" value="FAD/NAD(P)-binding domain"/>
    <property type="match status" value="1"/>
</dbReference>
<dbReference type="FunFam" id="3.30.390.30:FF:000001">
    <property type="entry name" value="Dihydrolipoyl dehydrogenase"/>
    <property type="match status" value="1"/>
</dbReference>
<name>A0A6G1JBU7_9PLEO</name>
<dbReference type="Pfam" id="PF07992">
    <property type="entry name" value="Pyr_redox_2"/>
    <property type="match status" value="1"/>
</dbReference>
<dbReference type="InterPro" id="IPR004099">
    <property type="entry name" value="Pyr_nucl-diS_OxRdtase_dimer"/>
</dbReference>
<dbReference type="Gene3D" id="3.50.50.60">
    <property type="entry name" value="FAD/NAD(P)-binding domain"/>
    <property type="match status" value="2"/>
</dbReference>
<proteinExistence type="inferred from homology"/>
<evidence type="ECO:0000256" key="3">
    <source>
        <dbReference type="ARBA" id="ARBA00022630"/>
    </source>
</evidence>
<evidence type="ECO:0000256" key="8">
    <source>
        <dbReference type="ARBA" id="ARBA00023284"/>
    </source>
</evidence>
<evidence type="ECO:0000256" key="7">
    <source>
        <dbReference type="ARBA" id="ARBA00023157"/>
    </source>
</evidence>
<comment type="catalytic activity">
    <reaction evidence="9">
        <text>N(6)-[(R)-dihydrolipoyl]-L-lysyl-[protein] + NAD(+) = N(6)-[(R)-lipoyl]-L-lysyl-[protein] + NADH + H(+)</text>
        <dbReference type="Rhea" id="RHEA:15045"/>
        <dbReference type="Rhea" id="RHEA-COMP:10474"/>
        <dbReference type="Rhea" id="RHEA-COMP:10475"/>
        <dbReference type="ChEBI" id="CHEBI:15378"/>
        <dbReference type="ChEBI" id="CHEBI:57540"/>
        <dbReference type="ChEBI" id="CHEBI:57945"/>
        <dbReference type="ChEBI" id="CHEBI:83099"/>
        <dbReference type="ChEBI" id="CHEBI:83100"/>
        <dbReference type="EC" id="1.8.1.4"/>
    </reaction>
</comment>
<dbReference type="OrthoDB" id="361797at2759"/>
<keyword evidence="13" id="KW-1185">Reference proteome</keyword>
<keyword evidence="4 9" id="KW-0274">FAD</keyword>
<dbReference type="InterPro" id="IPR016156">
    <property type="entry name" value="FAD/NAD-linked_Rdtase_dimer_sf"/>
</dbReference>
<keyword evidence="8 9" id="KW-0676">Redox-active center</keyword>
<evidence type="ECO:0000256" key="2">
    <source>
        <dbReference type="ARBA" id="ARBA00012608"/>
    </source>
</evidence>
<comment type="miscellaneous">
    <text evidence="9">The active site is a redox-active disulfide bond.</text>
</comment>
<organism evidence="12 13">
    <name type="scientific">Lentithecium fluviatile CBS 122367</name>
    <dbReference type="NCBI Taxonomy" id="1168545"/>
    <lineage>
        <taxon>Eukaryota</taxon>
        <taxon>Fungi</taxon>
        <taxon>Dikarya</taxon>
        <taxon>Ascomycota</taxon>
        <taxon>Pezizomycotina</taxon>
        <taxon>Dothideomycetes</taxon>
        <taxon>Pleosporomycetidae</taxon>
        <taxon>Pleosporales</taxon>
        <taxon>Massarineae</taxon>
        <taxon>Lentitheciaceae</taxon>
        <taxon>Lentithecium</taxon>
    </lineage>
</organism>
<evidence type="ECO:0000259" key="11">
    <source>
        <dbReference type="PROSITE" id="PS51366"/>
    </source>
</evidence>
<feature type="compositionally biased region" description="Basic residues" evidence="10">
    <location>
        <begin position="49"/>
        <end position="60"/>
    </location>
</feature>
<dbReference type="GO" id="GO:0050660">
    <property type="term" value="F:flavin adenine dinucleotide binding"/>
    <property type="evidence" value="ECO:0007669"/>
    <property type="project" value="InterPro"/>
</dbReference>
<dbReference type="GO" id="GO:0003723">
    <property type="term" value="F:RNA binding"/>
    <property type="evidence" value="ECO:0007669"/>
    <property type="project" value="InterPro"/>
</dbReference>
<keyword evidence="6 9" id="KW-0520">NAD</keyword>
<evidence type="ECO:0000313" key="12">
    <source>
        <dbReference type="EMBL" id="KAF2687700.1"/>
    </source>
</evidence>
<dbReference type="Pfam" id="PF02854">
    <property type="entry name" value="MIF4G"/>
    <property type="match status" value="1"/>
</dbReference>
<evidence type="ECO:0000256" key="4">
    <source>
        <dbReference type="ARBA" id="ARBA00022827"/>
    </source>
</evidence>
<dbReference type="EMBL" id="MU005574">
    <property type="protein sequence ID" value="KAF2687700.1"/>
    <property type="molecule type" value="Genomic_DNA"/>
</dbReference>
<dbReference type="FunFam" id="1.25.40.180:FF:000050">
    <property type="entry name" value="Nuclear protein (Sgd1), putative"/>
    <property type="match status" value="1"/>
</dbReference>
<dbReference type="InterPro" id="IPR023753">
    <property type="entry name" value="FAD/NAD-binding_dom"/>
</dbReference>
<evidence type="ECO:0000256" key="1">
    <source>
        <dbReference type="ARBA" id="ARBA00007532"/>
    </source>
</evidence>
<dbReference type="NCBIfam" id="TIGR01350">
    <property type="entry name" value="lipoamide_DH"/>
    <property type="match status" value="1"/>
</dbReference>
<dbReference type="EC" id="1.8.1.4" evidence="2 9"/>
<dbReference type="InterPro" id="IPR016024">
    <property type="entry name" value="ARM-type_fold"/>
</dbReference>
<dbReference type="Proteomes" id="UP000799291">
    <property type="component" value="Unassembled WGS sequence"/>
</dbReference>
<dbReference type="FunFam" id="3.50.50.60:FF:000025">
    <property type="entry name" value="Dihydrolipoyl dehydrogenase"/>
    <property type="match status" value="1"/>
</dbReference>
<dbReference type="Pfam" id="PF02847">
    <property type="entry name" value="MA3"/>
    <property type="match status" value="1"/>
</dbReference>
<dbReference type="GO" id="GO:0045252">
    <property type="term" value="C:oxoglutarate dehydrogenase complex"/>
    <property type="evidence" value="ECO:0007669"/>
    <property type="project" value="TreeGrafter"/>
</dbReference>
<dbReference type="PROSITE" id="PS51366">
    <property type="entry name" value="MI"/>
    <property type="match status" value="1"/>
</dbReference>
<dbReference type="SUPFAM" id="SSF48371">
    <property type="entry name" value="ARM repeat"/>
    <property type="match status" value="1"/>
</dbReference>
<feature type="compositionally biased region" description="Acidic residues" evidence="10">
    <location>
        <begin position="257"/>
        <end position="274"/>
    </location>
</feature>
<dbReference type="InterPro" id="IPR003891">
    <property type="entry name" value="Initiation_fac_eIF4g_MI"/>
</dbReference>
<dbReference type="InterPro" id="IPR012999">
    <property type="entry name" value="Pyr_OxRdtase_I_AS"/>
</dbReference>
<gene>
    <name evidence="12" type="ORF">K458DRAFT_440512</name>
</gene>